<dbReference type="Pfam" id="PF13531">
    <property type="entry name" value="SBP_bac_11"/>
    <property type="match status" value="1"/>
</dbReference>
<evidence type="ECO:0000259" key="1">
    <source>
        <dbReference type="PROSITE" id="PS50234"/>
    </source>
</evidence>
<evidence type="ECO:0000313" key="2">
    <source>
        <dbReference type="EMBL" id="GGH11943.1"/>
    </source>
</evidence>
<keyword evidence="3" id="KW-1185">Reference proteome</keyword>
<name>A0ABQ1Y424_9BACL</name>
<proteinExistence type="predicted"/>
<evidence type="ECO:0000313" key="3">
    <source>
        <dbReference type="Proteomes" id="UP000659344"/>
    </source>
</evidence>
<dbReference type="CDD" id="cd00198">
    <property type="entry name" value="vWFA"/>
    <property type="match status" value="1"/>
</dbReference>
<organism evidence="2 3">
    <name type="scientific">Paenibacillus segetis</name>
    <dbReference type="NCBI Taxonomy" id="1325360"/>
    <lineage>
        <taxon>Bacteria</taxon>
        <taxon>Bacillati</taxon>
        <taxon>Bacillota</taxon>
        <taxon>Bacilli</taxon>
        <taxon>Bacillales</taxon>
        <taxon>Paenibacillaceae</taxon>
        <taxon>Paenibacillus</taxon>
    </lineage>
</organism>
<dbReference type="InterPro" id="IPR002035">
    <property type="entry name" value="VWF_A"/>
</dbReference>
<reference evidence="3" key="1">
    <citation type="journal article" date="2019" name="Int. J. Syst. Evol. Microbiol.">
        <title>The Global Catalogue of Microorganisms (GCM) 10K type strain sequencing project: providing services to taxonomists for standard genome sequencing and annotation.</title>
        <authorList>
            <consortium name="The Broad Institute Genomics Platform"/>
            <consortium name="The Broad Institute Genome Sequencing Center for Infectious Disease"/>
            <person name="Wu L."/>
            <person name="Ma J."/>
        </authorList>
    </citation>
    <scope>NUCLEOTIDE SEQUENCE [LARGE SCALE GENOMIC DNA]</scope>
    <source>
        <strain evidence="3">CGMCC 1.12769</strain>
    </source>
</reference>
<protein>
    <submittedName>
        <fullName evidence="2">VWA domain-containing protein</fullName>
    </submittedName>
</protein>
<dbReference type="Proteomes" id="UP000659344">
    <property type="component" value="Unassembled WGS sequence"/>
</dbReference>
<accession>A0ABQ1Y424</accession>
<gene>
    <name evidence="2" type="ORF">GCM10008013_04070</name>
</gene>
<sequence length="501" mass="55488">MFSSSSKTFVILSGSENKPLEPLVKRIAKESGYDVSFDYKGSIDSMNLLQADSSRYDAVWLASRFWIELGDQSKKVKLTQSIMTSPITFGIQKSKAEELGFVGKDVTIRDILNAVNSHELNFMMTSATQSNSGLSAYLGFLHALLQKDQALTHDDLQNEALRAEVKQLLQGVNRSSGSSGWLKDLFLQGDGSYDAMVNYEAVLIETNQELVKQGKEPLYLVYPTDGLSIADFTLGYIDNGDADKEAFFKKMQENLLSESTQQEIGELGRRTGFGGVVANRNPNVFNSEWGIDLDRNISPIAFPSSDVVLEAMNLYQTALKKPSYTVFALDYSGSMANNGETQLKKAMETILDQEQASKYLLQGSDEDVVVAIPFNNQLIDVWKADHLSDYKSLLEQIENLKADGGTNIYKASIQGLEQMRNVDTSKYNVAIILMTDGMSDGSYDDFAQTYREVGKDIPVFPIMFGDASDEQLNGLVKLTRGKLFDGTSDLISAFKEAKGYN</sequence>
<dbReference type="Gene3D" id="3.40.50.410">
    <property type="entry name" value="von Willebrand factor, type A domain"/>
    <property type="match status" value="1"/>
</dbReference>
<dbReference type="SMART" id="SM00327">
    <property type="entry name" value="VWA"/>
    <property type="match status" value="1"/>
</dbReference>
<dbReference type="SUPFAM" id="SSF53850">
    <property type="entry name" value="Periplasmic binding protein-like II"/>
    <property type="match status" value="1"/>
</dbReference>
<dbReference type="SUPFAM" id="SSF53300">
    <property type="entry name" value="vWA-like"/>
    <property type="match status" value="1"/>
</dbReference>
<dbReference type="Pfam" id="PF00092">
    <property type="entry name" value="VWA"/>
    <property type="match status" value="1"/>
</dbReference>
<feature type="domain" description="VWFA" evidence="1">
    <location>
        <begin position="324"/>
        <end position="479"/>
    </location>
</feature>
<dbReference type="InterPro" id="IPR036465">
    <property type="entry name" value="vWFA_dom_sf"/>
</dbReference>
<dbReference type="PROSITE" id="PS50234">
    <property type="entry name" value="VWFA"/>
    <property type="match status" value="1"/>
</dbReference>
<comment type="caution">
    <text evidence="2">The sequence shown here is derived from an EMBL/GenBank/DDBJ whole genome shotgun (WGS) entry which is preliminary data.</text>
</comment>
<dbReference type="EMBL" id="BMFT01000001">
    <property type="protein sequence ID" value="GGH11943.1"/>
    <property type="molecule type" value="Genomic_DNA"/>
</dbReference>